<keyword evidence="2" id="KW-0489">Methyltransferase</keyword>
<dbReference type="SUPFAM" id="SSF53335">
    <property type="entry name" value="S-adenosyl-L-methionine-dependent methyltransferases"/>
    <property type="match status" value="1"/>
</dbReference>
<evidence type="ECO:0000313" key="8">
    <source>
        <dbReference type="EMBL" id="KAG7326443.1"/>
    </source>
</evidence>
<feature type="domain" description="Methyltransferase small" evidence="6">
    <location>
        <begin position="155"/>
        <end position="255"/>
    </location>
</feature>
<evidence type="ECO:0000313" key="9">
    <source>
        <dbReference type="Proteomes" id="UP000824219"/>
    </source>
</evidence>
<reference evidence="8 9" key="1">
    <citation type="submission" date="2021-06" db="EMBL/GenBank/DDBJ databases">
        <title>Chromosome-level genome assembly of the red-tail catfish (Hemibagrus wyckioides).</title>
        <authorList>
            <person name="Shao F."/>
        </authorList>
    </citation>
    <scope>NUCLEOTIDE SEQUENCE [LARGE SCALE GENOMIC DNA]</scope>
    <source>
        <strain evidence="8">EC202008001</strain>
        <tissue evidence="8">Blood</tissue>
    </source>
</reference>
<comment type="catalytic activity">
    <reaction evidence="5">
        <text>L-glutaminyl-[peptide chain release factor] + S-adenosyl-L-methionine = N(5)-methyl-L-glutaminyl-[peptide chain release factor] + S-adenosyl-L-homocysteine + H(+)</text>
        <dbReference type="Rhea" id="RHEA:42896"/>
        <dbReference type="Rhea" id="RHEA-COMP:10271"/>
        <dbReference type="Rhea" id="RHEA-COMP:10272"/>
        <dbReference type="ChEBI" id="CHEBI:15378"/>
        <dbReference type="ChEBI" id="CHEBI:30011"/>
        <dbReference type="ChEBI" id="CHEBI:57856"/>
        <dbReference type="ChEBI" id="CHEBI:59789"/>
        <dbReference type="ChEBI" id="CHEBI:61891"/>
        <dbReference type="EC" id="2.1.1.297"/>
    </reaction>
</comment>
<evidence type="ECO:0000259" key="6">
    <source>
        <dbReference type="Pfam" id="PF05175"/>
    </source>
</evidence>
<dbReference type="Proteomes" id="UP000824219">
    <property type="component" value="Linkage Group LG11"/>
</dbReference>
<dbReference type="Gene3D" id="1.10.8.10">
    <property type="entry name" value="DNA helicase RuvA subunit, C-terminal domain"/>
    <property type="match status" value="1"/>
</dbReference>
<accession>A0A9D3NSD5</accession>
<keyword evidence="4" id="KW-0949">S-adenosyl-L-methionine</keyword>
<sequence length="344" mass="38877">MSVSSRSMWSQRSLTEWIRRGILIQQRALLRLSCGSGGVGGALAPPVDCGVTAEQAVNVWTQCFQQHGISEPLLSSHYIIAHVLGKKTLQSVERRRLKERLTDKETEKVWVLCSKRLMRMPVQYVIEEWDFRDLTLKMRPPVFIPRPETEELVSLVLKDLRSQWGMRTLRCLEVGCGSGAISLSLLHSVPQLKAFALDQSQEAVCLTKENAGRLGLLDRLDVYHLDIIKDADLTLRSCSPVDVLVSNPPYLFSQDMESLQAEILRFEDHSALDGGLDGMSVIRQILTLAPRLLTDGGRMYLEIDPRHPPLIKCLVEESIPGLQYLGSHCDYTNRLRFCILQKSR</sequence>
<dbReference type="GO" id="GO:0102559">
    <property type="term" value="F:peptide chain release factor N(5)-glutamine methyltransferase activity"/>
    <property type="evidence" value="ECO:0007669"/>
    <property type="project" value="UniProtKB-EC"/>
</dbReference>
<evidence type="ECO:0000256" key="3">
    <source>
        <dbReference type="ARBA" id="ARBA00022679"/>
    </source>
</evidence>
<dbReference type="Pfam" id="PF05175">
    <property type="entry name" value="MTS"/>
    <property type="match status" value="1"/>
</dbReference>
<dbReference type="InterPro" id="IPR040758">
    <property type="entry name" value="PrmC_N"/>
</dbReference>
<dbReference type="GO" id="GO:0003676">
    <property type="term" value="F:nucleic acid binding"/>
    <property type="evidence" value="ECO:0007669"/>
    <property type="project" value="InterPro"/>
</dbReference>
<organism evidence="8 9">
    <name type="scientific">Hemibagrus wyckioides</name>
    <dbReference type="NCBI Taxonomy" id="337641"/>
    <lineage>
        <taxon>Eukaryota</taxon>
        <taxon>Metazoa</taxon>
        <taxon>Chordata</taxon>
        <taxon>Craniata</taxon>
        <taxon>Vertebrata</taxon>
        <taxon>Euteleostomi</taxon>
        <taxon>Actinopterygii</taxon>
        <taxon>Neopterygii</taxon>
        <taxon>Teleostei</taxon>
        <taxon>Ostariophysi</taxon>
        <taxon>Siluriformes</taxon>
        <taxon>Bagridae</taxon>
        <taxon>Hemibagrus</taxon>
    </lineage>
</organism>
<dbReference type="Gene3D" id="3.40.50.150">
    <property type="entry name" value="Vaccinia Virus protein VP39"/>
    <property type="match status" value="1"/>
</dbReference>
<dbReference type="PROSITE" id="PS00092">
    <property type="entry name" value="N6_MTASE"/>
    <property type="match status" value="1"/>
</dbReference>
<protein>
    <recommendedName>
        <fullName evidence="1">peptide chain release factor N(5)-glutamine methyltransferase</fullName>
        <ecNumber evidence="1">2.1.1.297</ecNumber>
    </recommendedName>
</protein>
<proteinExistence type="predicted"/>
<feature type="domain" description="Release factor glutamine methyltransferase N-terminal" evidence="7">
    <location>
        <begin position="55"/>
        <end position="126"/>
    </location>
</feature>
<dbReference type="InterPro" id="IPR050320">
    <property type="entry name" value="N5-glutamine_MTase"/>
</dbReference>
<dbReference type="InterPro" id="IPR002052">
    <property type="entry name" value="DNA_methylase_N6_adenine_CS"/>
</dbReference>
<evidence type="ECO:0000256" key="2">
    <source>
        <dbReference type="ARBA" id="ARBA00022603"/>
    </source>
</evidence>
<dbReference type="CDD" id="cd02440">
    <property type="entry name" value="AdoMet_MTases"/>
    <property type="match status" value="1"/>
</dbReference>
<dbReference type="GO" id="GO:0005739">
    <property type="term" value="C:mitochondrion"/>
    <property type="evidence" value="ECO:0007669"/>
    <property type="project" value="TreeGrafter"/>
</dbReference>
<dbReference type="InterPro" id="IPR007848">
    <property type="entry name" value="Small_mtfrase_dom"/>
</dbReference>
<evidence type="ECO:0000256" key="5">
    <source>
        <dbReference type="ARBA" id="ARBA00048391"/>
    </source>
</evidence>
<evidence type="ECO:0000256" key="4">
    <source>
        <dbReference type="ARBA" id="ARBA00022691"/>
    </source>
</evidence>
<gene>
    <name evidence="8" type="ORF">KOW79_009844</name>
</gene>
<dbReference type="InterPro" id="IPR004556">
    <property type="entry name" value="HemK-like"/>
</dbReference>
<dbReference type="Pfam" id="PF17827">
    <property type="entry name" value="PrmC_N"/>
    <property type="match status" value="1"/>
</dbReference>
<evidence type="ECO:0000256" key="1">
    <source>
        <dbReference type="ARBA" id="ARBA00012771"/>
    </source>
</evidence>
<keyword evidence="3" id="KW-0808">Transferase</keyword>
<keyword evidence="9" id="KW-1185">Reference proteome</keyword>
<dbReference type="PANTHER" id="PTHR18895">
    <property type="entry name" value="HEMK METHYLTRANSFERASE"/>
    <property type="match status" value="1"/>
</dbReference>
<dbReference type="EC" id="2.1.1.297" evidence="1"/>
<dbReference type="NCBIfam" id="TIGR00536">
    <property type="entry name" value="hemK_fam"/>
    <property type="match status" value="1"/>
</dbReference>
<dbReference type="AlphaFoldDB" id="A0A9D3NSD5"/>
<dbReference type="PANTHER" id="PTHR18895:SF74">
    <property type="entry name" value="MTRF1L RELEASE FACTOR GLUTAMINE METHYLTRANSFERASE"/>
    <property type="match status" value="1"/>
</dbReference>
<dbReference type="GO" id="GO:0032259">
    <property type="term" value="P:methylation"/>
    <property type="evidence" value="ECO:0007669"/>
    <property type="project" value="UniProtKB-KW"/>
</dbReference>
<dbReference type="EMBL" id="JAHKSW010000011">
    <property type="protein sequence ID" value="KAG7326443.1"/>
    <property type="molecule type" value="Genomic_DNA"/>
</dbReference>
<name>A0A9D3NSD5_9TELE</name>
<evidence type="ECO:0000259" key="7">
    <source>
        <dbReference type="Pfam" id="PF17827"/>
    </source>
</evidence>
<dbReference type="OrthoDB" id="269872at2759"/>
<comment type="caution">
    <text evidence="8">The sequence shown here is derived from an EMBL/GenBank/DDBJ whole genome shotgun (WGS) entry which is preliminary data.</text>
</comment>
<dbReference type="InterPro" id="IPR029063">
    <property type="entry name" value="SAM-dependent_MTases_sf"/>
</dbReference>